<evidence type="ECO:0000313" key="2">
    <source>
        <dbReference type="Proteomes" id="UP000230607"/>
    </source>
</evidence>
<gene>
    <name evidence="1" type="ORF">NCS_10012</name>
</gene>
<proteinExistence type="predicted"/>
<accession>A0A2H1FBT0</accession>
<dbReference type="Proteomes" id="UP000230607">
    <property type="component" value="Chromosome 1"/>
</dbReference>
<evidence type="ECO:0000313" key="1">
    <source>
        <dbReference type="EMBL" id="SMH70205.1"/>
    </source>
</evidence>
<protein>
    <submittedName>
        <fullName evidence="1">Uncharacterized protein</fullName>
    </submittedName>
</protein>
<organism evidence="1 2">
    <name type="scientific">Candidatus Nitrosotalea okcheonensis</name>
    <dbReference type="NCBI Taxonomy" id="1903276"/>
    <lineage>
        <taxon>Archaea</taxon>
        <taxon>Nitrososphaerota</taxon>
        <taxon>Nitrososphaeria</taxon>
        <taxon>Nitrosotaleales</taxon>
        <taxon>Nitrosotaleaceae</taxon>
        <taxon>Nitrosotalea</taxon>
    </lineage>
</organism>
<dbReference type="AlphaFoldDB" id="A0A2H1FBT0"/>
<reference evidence="2" key="1">
    <citation type="submission" date="2017-03" db="EMBL/GenBank/DDBJ databases">
        <authorList>
            <person name="Herbold C."/>
        </authorList>
    </citation>
    <scope>NUCLEOTIDE SEQUENCE [LARGE SCALE GENOMIC DNA]</scope>
</reference>
<keyword evidence="2" id="KW-1185">Reference proteome</keyword>
<name>A0A2H1FBT0_9ARCH</name>
<dbReference type="EMBL" id="LT841358">
    <property type="protein sequence ID" value="SMH70205.1"/>
    <property type="molecule type" value="Genomic_DNA"/>
</dbReference>
<sequence length="40" mass="4614">MQHVDADHPQKITQNATVKCRARVFVRLIVLAKHQFAKNT</sequence>